<proteinExistence type="predicted"/>
<evidence type="ECO:0000313" key="2">
    <source>
        <dbReference type="EMBL" id="TFK93189.1"/>
    </source>
</evidence>
<keyword evidence="1" id="KW-0812">Transmembrane</keyword>
<reference evidence="2 3" key="1">
    <citation type="journal article" date="2019" name="Nat. Ecol. Evol.">
        <title>Megaphylogeny resolves global patterns of mushroom evolution.</title>
        <authorList>
            <person name="Varga T."/>
            <person name="Krizsan K."/>
            <person name="Foldi C."/>
            <person name="Dima B."/>
            <person name="Sanchez-Garcia M."/>
            <person name="Sanchez-Ramirez S."/>
            <person name="Szollosi G.J."/>
            <person name="Szarkandi J.G."/>
            <person name="Papp V."/>
            <person name="Albert L."/>
            <person name="Andreopoulos W."/>
            <person name="Angelini C."/>
            <person name="Antonin V."/>
            <person name="Barry K.W."/>
            <person name="Bougher N.L."/>
            <person name="Buchanan P."/>
            <person name="Buyck B."/>
            <person name="Bense V."/>
            <person name="Catcheside P."/>
            <person name="Chovatia M."/>
            <person name="Cooper J."/>
            <person name="Damon W."/>
            <person name="Desjardin D."/>
            <person name="Finy P."/>
            <person name="Geml J."/>
            <person name="Haridas S."/>
            <person name="Hughes K."/>
            <person name="Justo A."/>
            <person name="Karasinski D."/>
            <person name="Kautmanova I."/>
            <person name="Kiss B."/>
            <person name="Kocsube S."/>
            <person name="Kotiranta H."/>
            <person name="LaButti K.M."/>
            <person name="Lechner B.E."/>
            <person name="Liimatainen K."/>
            <person name="Lipzen A."/>
            <person name="Lukacs Z."/>
            <person name="Mihaltcheva S."/>
            <person name="Morgado L.N."/>
            <person name="Niskanen T."/>
            <person name="Noordeloos M.E."/>
            <person name="Ohm R.A."/>
            <person name="Ortiz-Santana B."/>
            <person name="Ovrebo C."/>
            <person name="Racz N."/>
            <person name="Riley R."/>
            <person name="Savchenko A."/>
            <person name="Shiryaev A."/>
            <person name="Soop K."/>
            <person name="Spirin V."/>
            <person name="Szebenyi C."/>
            <person name="Tomsovsky M."/>
            <person name="Tulloss R.E."/>
            <person name="Uehling J."/>
            <person name="Grigoriev I.V."/>
            <person name="Vagvolgyi C."/>
            <person name="Papp T."/>
            <person name="Martin F.M."/>
            <person name="Miettinen O."/>
            <person name="Hibbett D.S."/>
            <person name="Nagy L.G."/>
        </authorList>
    </citation>
    <scope>NUCLEOTIDE SEQUENCE [LARGE SCALE GENOMIC DNA]</scope>
    <source>
        <strain evidence="2 3">HHB13444</strain>
    </source>
</reference>
<dbReference type="Proteomes" id="UP000308197">
    <property type="component" value="Unassembled WGS sequence"/>
</dbReference>
<feature type="transmembrane region" description="Helical" evidence="1">
    <location>
        <begin position="12"/>
        <end position="33"/>
    </location>
</feature>
<dbReference type="InParanoid" id="A0A5C3PWT3"/>
<dbReference type="AlphaFoldDB" id="A0A5C3PWT3"/>
<keyword evidence="3" id="KW-1185">Reference proteome</keyword>
<dbReference type="PROSITE" id="PS51257">
    <property type="entry name" value="PROKAR_LIPOPROTEIN"/>
    <property type="match status" value="1"/>
</dbReference>
<evidence type="ECO:0000256" key="1">
    <source>
        <dbReference type="SAM" id="Phobius"/>
    </source>
</evidence>
<evidence type="ECO:0000313" key="3">
    <source>
        <dbReference type="Proteomes" id="UP000308197"/>
    </source>
</evidence>
<keyword evidence="1" id="KW-0472">Membrane</keyword>
<organism evidence="2 3">
    <name type="scientific">Polyporus arcularius HHB13444</name>
    <dbReference type="NCBI Taxonomy" id="1314778"/>
    <lineage>
        <taxon>Eukaryota</taxon>
        <taxon>Fungi</taxon>
        <taxon>Dikarya</taxon>
        <taxon>Basidiomycota</taxon>
        <taxon>Agaricomycotina</taxon>
        <taxon>Agaricomycetes</taxon>
        <taxon>Polyporales</taxon>
        <taxon>Polyporaceae</taxon>
        <taxon>Polyporus</taxon>
    </lineage>
</organism>
<name>A0A5C3PWT3_9APHY</name>
<protein>
    <submittedName>
        <fullName evidence="2">Uncharacterized protein</fullName>
    </submittedName>
</protein>
<sequence>MHVLYSRISTHSLSVILTLSSCYTYNLTLLAVYTTLDTTRCTPGADLPLRMYVKLLTLYKTADYIHM</sequence>
<gene>
    <name evidence="2" type="ORF">K466DRAFT_154753</name>
</gene>
<dbReference type="EMBL" id="ML210986">
    <property type="protein sequence ID" value="TFK93189.1"/>
    <property type="molecule type" value="Genomic_DNA"/>
</dbReference>
<keyword evidence="1" id="KW-1133">Transmembrane helix</keyword>
<accession>A0A5C3PWT3</accession>